<feature type="compositionally biased region" description="Polar residues" evidence="1">
    <location>
        <begin position="172"/>
        <end position="183"/>
    </location>
</feature>
<evidence type="ECO:0000256" key="1">
    <source>
        <dbReference type="SAM" id="MobiDB-lite"/>
    </source>
</evidence>
<feature type="region of interest" description="Disordered" evidence="1">
    <location>
        <begin position="119"/>
        <end position="183"/>
    </location>
</feature>
<reference evidence="2" key="1">
    <citation type="journal article" date="2020" name="Stud. Mycol.">
        <title>101 Dothideomycetes genomes: a test case for predicting lifestyles and emergence of pathogens.</title>
        <authorList>
            <person name="Haridas S."/>
            <person name="Albert R."/>
            <person name="Binder M."/>
            <person name="Bloem J."/>
            <person name="Labutti K."/>
            <person name="Salamov A."/>
            <person name="Andreopoulos B."/>
            <person name="Baker S."/>
            <person name="Barry K."/>
            <person name="Bills G."/>
            <person name="Bluhm B."/>
            <person name="Cannon C."/>
            <person name="Castanera R."/>
            <person name="Culley D."/>
            <person name="Daum C."/>
            <person name="Ezra D."/>
            <person name="Gonzalez J."/>
            <person name="Henrissat B."/>
            <person name="Kuo A."/>
            <person name="Liang C."/>
            <person name="Lipzen A."/>
            <person name="Lutzoni F."/>
            <person name="Magnuson J."/>
            <person name="Mondo S."/>
            <person name="Nolan M."/>
            <person name="Ohm R."/>
            <person name="Pangilinan J."/>
            <person name="Park H.-J."/>
            <person name="Ramirez L."/>
            <person name="Alfaro M."/>
            <person name="Sun H."/>
            <person name="Tritt A."/>
            <person name="Yoshinaga Y."/>
            <person name="Zwiers L.-H."/>
            <person name="Turgeon B."/>
            <person name="Goodwin S."/>
            <person name="Spatafora J."/>
            <person name="Crous P."/>
            <person name="Grigoriev I."/>
        </authorList>
    </citation>
    <scope>NUCLEOTIDE SEQUENCE</scope>
    <source>
        <strain evidence="2">CBS 130266</strain>
    </source>
</reference>
<dbReference type="OrthoDB" id="5348779at2759"/>
<comment type="caution">
    <text evidence="2">The sequence shown here is derived from an EMBL/GenBank/DDBJ whole genome shotgun (WGS) entry which is preliminary data.</text>
</comment>
<name>A0A9P4U282_9PEZI</name>
<dbReference type="Proteomes" id="UP000800235">
    <property type="component" value="Unassembled WGS sequence"/>
</dbReference>
<proteinExistence type="predicted"/>
<dbReference type="EMBL" id="MU007016">
    <property type="protein sequence ID" value="KAF2434555.1"/>
    <property type="molecule type" value="Genomic_DNA"/>
</dbReference>
<gene>
    <name evidence="2" type="ORF">EJ08DRAFT_657286</name>
</gene>
<dbReference type="AlphaFoldDB" id="A0A9P4U282"/>
<evidence type="ECO:0000313" key="2">
    <source>
        <dbReference type="EMBL" id="KAF2434555.1"/>
    </source>
</evidence>
<evidence type="ECO:0000313" key="3">
    <source>
        <dbReference type="Proteomes" id="UP000800235"/>
    </source>
</evidence>
<keyword evidence="3" id="KW-1185">Reference proteome</keyword>
<protein>
    <submittedName>
        <fullName evidence="2">Uncharacterized protein</fullName>
    </submittedName>
</protein>
<sequence>MVVNQGANAATHSIVNRLLREGITPEQLVHVKAMDPVLVLAQRYPRTQKPGEQPSQHFPLAADRRARADGKIIYDVPRRCGTNTNDVTDFHPANAEYHRKNLPEIMYQPKQLPIDEIPQPRHLRENKEPTRRPASLRLGDNTTPDRVKLGGVMGGRSSKSRNHRRARWEAYSTHSGNDSCNSTRGLTPGLIDPSQPKTDANWVKYPEEIARPANPRRATRPVRFVHSQIGQSIQILVAPANSQNHLTQTNQTRADPATRAQTHVFTDLNSSHSSLSNHSGQAQVANGKGRAEDVEIEEFAGEPFDMDVDEAGVGLEESYHPSDGHTPFSHIQFNEPGDQPSTTFSTEPLAPYRFGTPEIEEILNYPNFDRSRFEVVDFDPYVVCTVCGGYDIHVRDCPGDPQSHNYIPRCFQCDNILPFHEPDCFVVLSGAGNPEGIQGMDVGRDIEQAGFQDENGGEFSTFPSRVDDIDHLFNGVAEEVDEIDQNSENHGFWQP</sequence>
<feature type="compositionally biased region" description="Basic and acidic residues" evidence="1">
    <location>
        <begin position="119"/>
        <end position="131"/>
    </location>
</feature>
<accession>A0A9P4U282</accession>
<organism evidence="2 3">
    <name type="scientific">Tothia fuscella</name>
    <dbReference type="NCBI Taxonomy" id="1048955"/>
    <lineage>
        <taxon>Eukaryota</taxon>
        <taxon>Fungi</taxon>
        <taxon>Dikarya</taxon>
        <taxon>Ascomycota</taxon>
        <taxon>Pezizomycotina</taxon>
        <taxon>Dothideomycetes</taxon>
        <taxon>Pleosporomycetidae</taxon>
        <taxon>Venturiales</taxon>
        <taxon>Cylindrosympodiaceae</taxon>
        <taxon>Tothia</taxon>
    </lineage>
</organism>